<proteinExistence type="predicted"/>
<dbReference type="Proteomes" id="UP000276133">
    <property type="component" value="Unassembled WGS sequence"/>
</dbReference>
<gene>
    <name evidence="1" type="ORF">BpHYR1_029020</name>
</gene>
<name>A0A3M7SWJ0_BRAPC</name>
<dbReference type="AlphaFoldDB" id="A0A3M7SWJ0"/>
<evidence type="ECO:0000313" key="1">
    <source>
        <dbReference type="EMBL" id="RNA40049.1"/>
    </source>
</evidence>
<accession>A0A3M7SWJ0</accession>
<keyword evidence="2" id="KW-1185">Reference proteome</keyword>
<protein>
    <submittedName>
        <fullName evidence="1">Uncharacterized protein</fullName>
    </submittedName>
</protein>
<reference evidence="1 2" key="1">
    <citation type="journal article" date="2018" name="Sci. Rep.">
        <title>Genomic signatures of local adaptation to the degree of environmental predictability in rotifers.</title>
        <authorList>
            <person name="Franch-Gras L."/>
            <person name="Hahn C."/>
            <person name="Garcia-Roger E.M."/>
            <person name="Carmona M.J."/>
            <person name="Serra M."/>
            <person name="Gomez A."/>
        </authorList>
    </citation>
    <scope>NUCLEOTIDE SEQUENCE [LARGE SCALE GENOMIC DNA]</scope>
    <source>
        <strain evidence="1">HYR1</strain>
    </source>
</reference>
<evidence type="ECO:0000313" key="2">
    <source>
        <dbReference type="Proteomes" id="UP000276133"/>
    </source>
</evidence>
<dbReference type="EMBL" id="REGN01000684">
    <property type="protein sequence ID" value="RNA40049.1"/>
    <property type="molecule type" value="Genomic_DNA"/>
</dbReference>
<organism evidence="1 2">
    <name type="scientific">Brachionus plicatilis</name>
    <name type="common">Marine rotifer</name>
    <name type="synonym">Brachionus muelleri</name>
    <dbReference type="NCBI Taxonomy" id="10195"/>
    <lineage>
        <taxon>Eukaryota</taxon>
        <taxon>Metazoa</taxon>
        <taxon>Spiralia</taxon>
        <taxon>Gnathifera</taxon>
        <taxon>Rotifera</taxon>
        <taxon>Eurotatoria</taxon>
        <taxon>Monogononta</taxon>
        <taxon>Pseudotrocha</taxon>
        <taxon>Ploima</taxon>
        <taxon>Brachionidae</taxon>
        <taxon>Brachionus</taxon>
    </lineage>
</organism>
<sequence>MNKNVNYVTKDINSPNVSQACSIFEVVLLKEYAREFKFSIAKKTIFPTEKDQLLKGRIRWHESTKRTAK</sequence>
<comment type="caution">
    <text evidence="1">The sequence shown here is derived from an EMBL/GenBank/DDBJ whole genome shotgun (WGS) entry which is preliminary data.</text>
</comment>